<accession>A0A0U5H0G7</accession>
<dbReference type="RefSeq" id="WP_059055795.1">
    <property type="nucleotide sequence ID" value="NZ_CEML01000002.1"/>
</dbReference>
<sequence length="154" mass="16326">MVNRRGVIAAVLGFVYPGLGHVYLRRWVRAISWFLLALVTAALVVPESAYQAFQTDGLAGLMEASENLGPEVTLSLLVIRVLNVVDAYLVAVRDTASAVAERVPTPGNVGAATGADADGEPAECPECGKELDSDLDFCPWCTTRFDAPDDADSA</sequence>
<dbReference type="InterPro" id="IPR055997">
    <property type="entry name" value="DUF7575"/>
</dbReference>
<evidence type="ECO:0000313" key="3">
    <source>
        <dbReference type="EMBL" id="CQH48788.1"/>
    </source>
</evidence>
<feature type="transmembrane region" description="Helical" evidence="1">
    <location>
        <begin position="31"/>
        <end position="53"/>
    </location>
</feature>
<feature type="domain" description="DUF7575" evidence="2">
    <location>
        <begin position="120"/>
        <end position="146"/>
    </location>
</feature>
<dbReference type="Pfam" id="PF24460">
    <property type="entry name" value="DUF7575"/>
    <property type="match status" value="1"/>
</dbReference>
<dbReference type="GeneID" id="26658144"/>
<proteinExistence type="predicted"/>
<protein>
    <submittedName>
        <fullName evidence="3">Small CPxCG-related zinc finger protein</fullName>
    </submittedName>
</protein>
<evidence type="ECO:0000313" key="4">
    <source>
        <dbReference type="Proteomes" id="UP000066737"/>
    </source>
</evidence>
<dbReference type="Proteomes" id="UP000066737">
    <property type="component" value="Chromosome I"/>
</dbReference>
<organism evidence="3 4">
    <name type="scientific">Halobacterium hubeiense</name>
    <dbReference type="NCBI Taxonomy" id="1407499"/>
    <lineage>
        <taxon>Archaea</taxon>
        <taxon>Methanobacteriati</taxon>
        <taxon>Methanobacteriota</taxon>
        <taxon>Stenosarchaea group</taxon>
        <taxon>Halobacteria</taxon>
        <taxon>Halobacteriales</taxon>
        <taxon>Halobacteriaceae</taxon>
        <taxon>Halobacterium</taxon>
    </lineage>
</organism>
<dbReference type="KEGG" id="hhb:Hhub_1457"/>
<dbReference type="EMBL" id="LN831302">
    <property type="protein sequence ID" value="CQH48788.1"/>
    <property type="molecule type" value="Genomic_DNA"/>
</dbReference>
<keyword evidence="1" id="KW-1133">Transmembrane helix</keyword>
<keyword evidence="1" id="KW-0472">Membrane</keyword>
<keyword evidence="4" id="KW-1185">Reference proteome</keyword>
<gene>
    <name evidence="3" type="ORF">HHUB_1457</name>
</gene>
<feature type="transmembrane region" description="Helical" evidence="1">
    <location>
        <begin position="6"/>
        <end position="24"/>
    </location>
</feature>
<dbReference type="AlphaFoldDB" id="A0A0U5H0G7"/>
<evidence type="ECO:0000259" key="2">
    <source>
        <dbReference type="Pfam" id="PF24460"/>
    </source>
</evidence>
<name>A0A0U5H0G7_9EURY</name>
<evidence type="ECO:0000256" key="1">
    <source>
        <dbReference type="SAM" id="Phobius"/>
    </source>
</evidence>
<reference evidence="4" key="1">
    <citation type="journal article" date="2016" name="Environ. Microbiol.">
        <title>The complete genome of a viable archaeum isolated from 123-million-year-old rock salt.</title>
        <authorList>
            <person name="Jaakkola S.T."/>
            <person name="Pfeiffer F."/>
            <person name="Ravantti J.J."/>
            <person name="Guo Q."/>
            <person name="Liu Y."/>
            <person name="Chen X."/>
            <person name="Ma H."/>
            <person name="Yang C."/>
            <person name="Oksanen H.M."/>
            <person name="Bamford D.H."/>
        </authorList>
    </citation>
    <scope>NUCLEOTIDE SEQUENCE</scope>
    <source>
        <strain evidence="4">JI20-1</strain>
    </source>
</reference>
<dbReference type="STRING" id="1407499.HHUB_1457"/>
<keyword evidence="1" id="KW-0812">Transmembrane</keyword>